<keyword evidence="1" id="KW-0812">Transmembrane</keyword>
<reference evidence="4" key="1">
    <citation type="submission" date="2017-02" db="UniProtKB">
        <authorList>
            <consortium name="WormBaseParasite"/>
        </authorList>
    </citation>
    <scope>IDENTIFICATION</scope>
</reference>
<keyword evidence="1" id="KW-1133">Transmembrane helix</keyword>
<dbReference type="EMBL" id="UZAG01020793">
    <property type="protein sequence ID" value="VDO47938.1"/>
    <property type="molecule type" value="Genomic_DNA"/>
</dbReference>
<evidence type="ECO:0000313" key="2">
    <source>
        <dbReference type="EMBL" id="VDO47938.1"/>
    </source>
</evidence>
<protein>
    <submittedName>
        <fullName evidence="2 4">Uncharacterized protein</fullName>
    </submittedName>
</protein>
<evidence type="ECO:0000313" key="4">
    <source>
        <dbReference type="WBParaSite" id="BTMF_0001611401-mRNA-1"/>
    </source>
</evidence>
<dbReference type="Proteomes" id="UP000280834">
    <property type="component" value="Unassembled WGS sequence"/>
</dbReference>
<proteinExistence type="predicted"/>
<name>A0A0R3R7V8_9BILA</name>
<dbReference type="WBParaSite" id="BTMF_0001611401-mRNA-1">
    <property type="protein sequence ID" value="BTMF_0001611401-mRNA-1"/>
    <property type="gene ID" value="BTMF_0001611401"/>
</dbReference>
<evidence type="ECO:0000313" key="3">
    <source>
        <dbReference type="Proteomes" id="UP000280834"/>
    </source>
</evidence>
<keyword evidence="3" id="KW-1185">Reference proteome</keyword>
<evidence type="ECO:0000256" key="1">
    <source>
        <dbReference type="SAM" id="Phobius"/>
    </source>
</evidence>
<gene>
    <name evidence="2" type="ORF">BTMF_LOCUS14094</name>
</gene>
<organism evidence="4">
    <name type="scientific">Brugia timori</name>
    <dbReference type="NCBI Taxonomy" id="42155"/>
    <lineage>
        <taxon>Eukaryota</taxon>
        <taxon>Metazoa</taxon>
        <taxon>Ecdysozoa</taxon>
        <taxon>Nematoda</taxon>
        <taxon>Chromadorea</taxon>
        <taxon>Rhabditida</taxon>
        <taxon>Spirurina</taxon>
        <taxon>Spiruromorpha</taxon>
        <taxon>Filarioidea</taxon>
        <taxon>Onchocercidae</taxon>
        <taxon>Brugia</taxon>
    </lineage>
</organism>
<dbReference type="AlphaFoldDB" id="A0A0R3R7V8"/>
<feature type="transmembrane region" description="Helical" evidence="1">
    <location>
        <begin position="7"/>
        <end position="24"/>
    </location>
</feature>
<reference evidence="2 3" key="2">
    <citation type="submission" date="2018-11" db="EMBL/GenBank/DDBJ databases">
        <authorList>
            <consortium name="Pathogen Informatics"/>
        </authorList>
    </citation>
    <scope>NUCLEOTIDE SEQUENCE [LARGE SCALE GENOMIC DNA]</scope>
</reference>
<keyword evidence="1" id="KW-0472">Membrane</keyword>
<sequence length="44" mass="5108">MINSHDITMISIILAIFLIITPYYCCSIPPEAKMTTVCFLIFYY</sequence>
<accession>A0A0R3R7V8</accession>